<evidence type="ECO:0000256" key="6">
    <source>
        <dbReference type="SAM" id="SignalP"/>
    </source>
</evidence>
<keyword evidence="3" id="KW-0326">Glycosidase</keyword>
<dbReference type="PANTHER" id="PTHR31297">
    <property type="entry name" value="GLUCAN ENDO-1,6-BETA-GLUCOSIDASE B"/>
    <property type="match status" value="1"/>
</dbReference>
<accession>A0A2B4RMZ7</accession>
<dbReference type="InterPro" id="IPR017853">
    <property type="entry name" value="GH"/>
</dbReference>
<dbReference type="OrthoDB" id="6065048at2759"/>
<feature type="region of interest" description="Disordered" evidence="5">
    <location>
        <begin position="315"/>
        <end position="353"/>
    </location>
</feature>
<name>A0A2B4RMZ7_STYPI</name>
<feature type="chain" id="PRO_5012089405" evidence="6">
    <location>
        <begin position="22"/>
        <end position="519"/>
    </location>
</feature>
<comment type="caution">
    <text evidence="7">The sequence shown here is derived from an EMBL/GenBank/DDBJ whole genome shotgun (WGS) entry which is preliminary data.</text>
</comment>
<feature type="region of interest" description="Disordered" evidence="5">
    <location>
        <begin position="492"/>
        <end position="519"/>
    </location>
</feature>
<dbReference type="InterPro" id="IPR050386">
    <property type="entry name" value="Glycosyl_hydrolase_5"/>
</dbReference>
<dbReference type="Proteomes" id="UP000225706">
    <property type="component" value="Unassembled WGS sequence"/>
</dbReference>
<feature type="compositionally biased region" description="Basic and acidic residues" evidence="5">
    <location>
        <begin position="246"/>
        <end position="255"/>
    </location>
</feature>
<dbReference type="GO" id="GO:0009986">
    <property type="term" value="C:cell surface"/>
    <property type="evidence" value="ECO:0007669"/>
    <property type="project" value="TreeGrafter"/>
</dbReference>
<keyword evidence="8" id="KW-1185">Reference proteome</keyword>
<feature type="compositionally biased region" description="Basic and acidic residues" evidence="5">
    <location>
        <begin position="322"/>
        <end position="334"/>
    </location>
</feature>
<feature type="compositionally biased region" description="Basic and acidic residues" evidence="5">
    <location>
        <begin position="388"/>
        <end position="437"/>
    </location>
</feature>
<dbReference type="GO" id="GO:0009251">
    <property type="term" value="P:glucan catabolic process"/>
    <property type="evidence" value="ECO:0007669"/>
    <property type="project" value="TreeGrafter"/>
</dbReference>
<dbReference type="SUPFAM" id="SSF51445">
    <property type="entry name" value="(Trans)glycosidases"/>
    <property type="match status" value="1"/>
</dbReference>
<feature type="compositionally biased region" description="Polar residues" evidence="5">
    <location>
        <begin position="492"/>
        <end position="501"/>
    </location>
</feature>
<keyword evidence="6" id="KW-0732">Signal</keyword>
<feature type="region of interest" description="Disordered" evidence="5">
    <location>
        <begin position="246"/>
        <end position="271"/>
    </location>
</feature>
<evidence type="ECO:0000313" key="8">
    <source>
        <dbReference type="Proteomes" id="UP000225706"/>
    </source>
</evidence>
<organism evidence="7 8">
    <name type="scientific">Stylophora pistillata</name>
    <name type="common">Smooth cauliflower coral</name>
    <dbReference type="NCBI Taxonomy" id="50429"/>
    <lineage>
        <taxon>Eukaryota</taxon>
        <taxon>Metazoa</taxon>
        <taxon>Cnidaria</taxon>
        <taxon>Anthozoa</taxon>
        <taxon>Hexacorallia</taxon>
        <taxon>Scleractinia</taxon>
        <taxon>Astrocoeniina</taxon>
        <taxon>Pocilloporidae</taxon>
        <taxon>Stylophora</taxon>
    </lineage>
</organism>
<dbReference type="Gene3D" id="3.20.20.80">
    <property type="entry name" value="Glycosidases"/>
    <property type="match status" value="1"/>
</dbReference>
<dbReference type="GO" id="GO:0008422">
    <property type="term" value="F:beta-glucosidase activity"/>
    <property type="evidence" value="ECO:0007669"/>
    <property type="project" value="TreeGrafter"/>
</dbReference>
<keyword evidence="1" id="KW-0378">Hydrolase</keyword>
<dbReference type="EMBL" id="LSMT01000405">
    <property type="protein sequence ID" value="PFX18546.1"/>
    <property type="molecule type" value="Genomic_DNA"/>
</dbReference>
<keyword evidence="2" id="KW-0119">Carbohydrate metabolism</keyword>
<evidence type="ECO:0000256" key="4">
    <source>
        <dbReference type="ARBA" id="ARBA00023326"/>
    </source>
</evidence>
<proteinExistence type="predicted"/>
<evidence type="ECO:0000256" key="2">
    <source>
        <dbReference type="ARBA" id="ARBA00023277"/>
    </source>
</evidence>
<evidence type="ECO:0000256" key="5">
    <source>
        <dbReference type="SAM" id="MobiDB-lite"/>
    </source>
</evidence>
<evidence type="ECO:0000256" key="3">
    <source>
        <dbReference type="ARBA" id="ARBA00023295"/>
    </source>
</evidence>
<dbReference type="AlphaFoldDB" id="A0A2B4RMZ7"/>
<keyword evidence="4" id="KW-0624">Polysaccharide degradation</keyword>
<gene>
    <name evidence="7" type="ORF">AWC38_SpisGene17085</name>
</gene>
<evidence type="ECO:0000313" key="7">
    <source>
        <dbReference type="EMBL" id="PFX18546.1"/>
    </source>
</evidence>
<protein>
    <submittedName>
        <fullName evidence="7">Uncharacterized protein</fullName>
    </submittedName>
</protein>
<sequence length="519" mass="59396">MFRSLVLLSSAFLPFMVFITGETVVNVNDPITPEQYQAGIIRAGFSTNWFKTKTPMKKYSEQNIRDVHEKGFSNLRLRCRADLYSYDYSTVKFKQFLSDLTTVVDHCLKHDVIPIISWVHHQAEACAMEKDFKAYVNWWTAVARQLKDKDYRLSFNLFTELGKDTCKRNNKNDESLRQNTEKYNRWTMNVTHEIRRTGDSIPDQLGDKLQLPPYKWPSNDTEIQTKDNHRVRQWAEFSSDSHKIAELSETTDIKESQTSSQSGDDIPRDKLTRGDADVAEEDFLSLMAGFKRPQSSDVLTKKKVEIGSDWNKIAKLGSEGNHPGDDLPRDELVSRDGTIPTETTEQETDRALLSGNDLPWVEWTRHKTKFPKTKDDPKLHLAKIEGMETLEAKKSSEPIDAKKATSGEEHAHDEHDCEEIDSAKEFQKNRPEDRLSRGDASILAVETENSPDPALQTAKLIGSETADAFQKEKVEVGANSKKSLEYYQIWSTQRNQSQHKSPMNGMGKSISPRKSKEWI</sequence>
<evidence type="ECO:0000256" key="1">
    <source>
        <dbReference type="ARBA" id="ARBA00022801"/>
    </source>
</evidence>
<feature type="signal peptide" evidence="6">
    <location>
        <begin position="1"/>
        <end position="21"/>
    </location>
</feature>
<dbReference type="PANTHER" id="PTHR31297:SF41">
    <property type="entry name" value="ENDOGLUCANASE, PUTATIVE (AFU_ORTHOLOGUE AFUA_5G01830)-RELATED"/>
    <property type="match status" value="1"/>
</dbReference>
<reference evidence="8" key="1">
    <citation type="journal article" date="2017" name="bioRxiv">
        <title>Comparative analysis of the genomes of Stylophora pistillata and Acropora digitifera provides evidence for extensive differences between species of corals.</title>
        <authorList>
            <person name="Voolstra C.R."/>
            <person name="Li Y."/>
            <person name="Liew Y.J."/>
            <person name="Baumgarten S."/>
            <person name="Zoccola D."/>
            <person name="Flot J.-F."/>
            <person name="Tambutte S."/>
            <person name="Allemand D."/>
            <person name="Aranda M."/>
        </authorList>
    </citation>
    <scope>NUCLEOTIDE SEQUENCE [LARGE SCALE GENOMIC DNA]</scope>
</reference>
<dbReference type="GO" id="GO:0005576">
    <property type="term" value="C:extracellular region"/>
    <property type="evidence" value="ECO:0007669"/>
    <property type="project" value="TreeGrafter"/>
</dbReference>
<feature type="region of interest" description="Disordered" evidence="5">
    <location>
        <begin position="388"/>
        <end position="453"/>
    </location>
</feature>